<feature type="compositionally biased region" description="Low complexity" evidence="1">
    <location>
        <begin position="184"/>
        <end position="200"/>
    </location>
</feature>
<sequence>MDPARQRAWLEQIKKEGSERMKWSMRDGEALQRERVSKAKNHWMLNIAGPADALGHSADIPKDPHRYVPMYPREIRQMVFAPKSRREDIDKLKNHIAKLDAENESLTKVTSRLHTGRTSRPPSRAAVSHSILGKADPVSSRLRIPKAPSTRRVSTSSNLIKRKSAIAKNPQAHSSSKGYPALTRLSSMRSRPVSRSQPSQLRVDSLVQPNTRLRPIVKFSNLPRKDYLSKRTFPVNGKINPRKNIKINLKHLKQAYEANPSAFRLRLTKKKSSWSKLKEIVSVT</sequence>
<dbReference type="AlphaFoldDB" id="A0A7S2QSZ3"/>
<evidence type="ECO:0000313" key="2">
    <source>
        <dbReference type="EMBL" id="CAD9650976.1"/>
    </source>
</evidence>
<evidence type="ECO:0000256" key="1">
    <source>
        <dbReference type="SAM" id="MobiDB-lite"/>
    </source>
</evidence>
<organism evidence="2">
    <name type="scientific">Norrisiella sphaerica</name>
    <dbReference type="NCBI Taxonomy" id="552664"/>
    <lineage>
        <taxon>Eukaryota</taxon>
        <taxon>Sar</taxon>
        <taxon>Rhizaria</taxon>
        <taxon>Cercozoa</taxon>
        <taxon>Chlorarachniophyceae</taxon>
        <taxon>Norrisiella</taxon>
    </lineage>
</organism>
<reference evidence="2" key="1">
    <citation type="submission" date="2021-01" db="EMBL/GenBank/DDBJ databases">
        <authorList>
            <person name="Corre E."/>
            <person name="Pelletier E."/>
            <person name="Niang G."/>
            <person name="Scheremetjew M."/>
            <person name="Finn R."/>
            <person name="Kale V."/>
            <person name="Holt S."/>
            <person name="Cochrane G."/>
            <person name="Meng A."/>
            <person name="Brown T."/>
            <person name="Cohen L."/>
        </authorList>
    </citation>
    <scope>NUCLEOTIDE SEQUENCE</scope>
    <source>
        <strain evidence="2">BC52</strain>
    </source>
</reference>
<feature type="compositionally biased region" description="Polar residues" evidence="1">
    <location>
        <begin position="108"/>
        <end position="121"/>
    </location>
</feature>
<proteinExistence type="predicted"/>
<accession>A0A7S2QSZ3</accession>
<dbReference type="EMBL" id="HBHC01001474">
    <property type="protein sequence ID" value="CAD9650976.1"/>
    <property type="molecule type" value="Transcribed_RNA"/>
</dbReference>
<feature type="region of interest" description="Disordered" evidence="1">
    <location>
        <begin position="108"/>
        <end position="200"/>
    </location>
</feature>
<name>A0A7S2QSZ3_9EUKA</name>
<protein>
    <submittedName>
        <fullName evidence="2">Uncharacterized protein</fullName>
    </submittedName>
</protein>
<gene>
    <name evidence="2" type="ORF">NSPH01132_LOCUS860</name>
</gene>